<dbReference type="Pfam" id="PF07727">
    <property type="entry name" value="RVT_2"/>
    <property type="match status" value="1"/>
</dbReference>
<proteinExistence type="predicted"/>
<evidence type="ECO:0000259" key="1">
    <source>
        <dbReference type="Pfam" id="PF07727"/>
    </source>
</evidence>
<name>A0A699GVG6_TANCI</name>
<accession>A0A699GVG6</accession>
<organism evidence="2">
    <name type="scientific">Tanacetum cinerariifolium</name>
    <name type="common">Dalmatian daisy</name>
    <name type="synonym">Chrysanthemum cinerariifolium</name>
    <dbReference type="NCBI Taxonomy" id="118510"/>
    <lineage>
        <taxon>Eukaryota</taxon>
        <taxon>Viridiplantae</taxon>
        <taxon>Streptophyta</taxon>
        <taxon>Embryophyta</taxon>
        <taxon>Tracheophyta</taxon>
        <taxon>Spermatophyta</taxon>
        <taxon>Magnoliopsida</taxon>
        <taxon>eudicotyledons</taxon>
        <taxon>Gunneridae</taxon>
        <taxon>Pentapetalae</taxon>
        <taxon>asterids</taxon>
        <taxon>campanulids</taxon>
        <taxon>Asterales</taxon>
        <taxon>Asteraceae</taxon>
        <taxon>Asteroideae</taxon>
        <taxon>Anthemideae</taxon>
        <taxon>Anthemidinae</taxon>
        <taxon>Tanacetum</taxon>
    </lineage>
</organism>
<evidence type="ECO:0000313" key="2">
    <source>
        <dbReference type="EMBL" id="GEW48438.1"/>
    </source>
</evidence>
<reference evidence="2" key="1">
    <citation type="journal article" date="2019" name="Sci. Rep.">
        <title>Draft genome of Tanacetum cinerariifolium, the natural source of mosquito coil.</title>
        <authorList>
            <person name="Yamashiro T."/>
            <person name="Shiraishi A."/>
            <person name="Satake H."/>
            <person name="Nakayama K."/>
        </authorList>
    </citation>
    <scope>NUCLEOTIDE SEQUENCE</scope>
</reference>
<protein>
    <recommendedName>
        <fullName evidence="1">Reverse transcriptase Ty1/copia-type domain-containing protein</fullName>
    </recommendedName>
</protein>
<gene>
    <name evidence="2" type="ORF">Tci_220414</name>
</gene>
<sequence length="505" mass="58369">MARPIQNINHSAFRSIFEREKLSRTNFNDGFHSLKPVFRVEEKLFVIEQPIPPAPAVDFTAQVLADWNAVYDADNEELKAMFEKQARVKRGGSMEEELSAYLAELIKKKKKVGTVRYLKETMGYYFYFPPKNKIVVVRYAEFLEKNLISQEVSGRAGELEEIQDEDTSPSKNTSKIPIKSYSRSISTHRAPECLCLNVEVEEHSLGDLNKPTNYKAALLDLQSDKWLDAMNAEMQSMKDNQVWHLVNLASNELLEYMVVYINDAFESSKPSWEKTFTLINVPLVADIRAIRIVIAIAAFYDYEIWKMDVKTAFLNGYFDEDIYMVQPEGFVDPEHPRKNLGEAAFILGIKIYRDRTKRLIILIQSAYMDKILKRFKMDNSKCGNIPMQERFDLNKTQGASTPEENPRKPHWTAVKTILKYLRNTKDMFLIYGGNPRAKLRVDCYVRFEIDRDDIKSQTIYVFILNGGTLDCKRSKRSTTAMSAIEAEYVAASEAAMKFVWIRKFI</sequence>
<feature type="domain" description="Reverse transcriptase Ty1/copia-type" evidence="1">
    <location>
        <begin position="284"/>
        <end position="335"/>
    </location>
</feature>
<dbReference type="AlphaFoldDB" id="A0A699GVG6"/>
<dbReference type="EMBL" id="BKCJ010060311">
    <property type="protein sequence ID" value="GEW48438.1"/>
    <property type="molecule type" value="Genomic_DNA"/>
</dbReference>
<dbReference type="InterPro" id="IPR013103">
    <property type="entry name" value="RVT_2"/>
</dbReference>
<dbReference type="PANTHER" id="PTHR11439">
    <property type="entry name" value="GAG-POL-RELATED RETROTRANSPOSON"/>
    <property type="match status" value="1"/>
</dbReference>
<comment type="caution">
    <text evidence="2">The sequence shown here is derived from an EMBL/GenBank/DDBJ whole genome shotgun (WGS) entry which is preliminary data.</text>
</comment>
<dbReference type="PANTHER" id="PTHR11439:SF496">
    <property type="entry name" value="RNA-DIRECTED DNA POLYMERASE"/>
    <property type="match status" value="1"/>
</dbReference>